<reference evidence="8 9" key="1">
    <citation type="submission" date="2016-12" db="EMBL/GenBank/DDBJ databases">
        <authorList>
            <person name="Song W.-J."/>
            <person name="Kurnit D.M."/>
        </authorList>
    </citation>
    <scope>NUCLEOTIDE SEQUENCE [LARGE SCALE GENOMIC DNA]</scope>
    <source>
        <strain evidence="8 9">PCL1601</strain>
    </source>
</reference>
<evidence type="ECO:0000256" key="5">
    <source>
        <dbReference type="ARBA" id="ARBA00022898"/>
    </source>
</evidence>
<dbReference type="GO" id="GO:0006520">
    <property type="term" value="P:amino acid metabolic process"/>
    <property type="evidence" value="ECO:0007669"/>
    <property type="project" value="InterPro"/>
</dbReference>
<evidence type="ECO:0000259" key="7">
    <source>
        <dbReference type="Pfam" id="PF00155"/>
    </source>
</evidence>
<dbReference type="SUPFAM" id="SSF53383">
    <property type="entry name" value="PLP-dependent transferases"/>
    <property type="match status" value="1"/>
</dbReference>
<gene>
    <name evidence="8" type="ORF">BTN82_23760</name>
</gene>
<dbReference type="InterPro" id="IPR004839">
    <property type="entry name" value="Aminotransferase_I/II_large"/>
</dbReference>
<protein>
    <recommendedName>
        <fullName evidence="6">Aminotransferase</fullName>
        <ecNumber evidence="6">2.6.1.-</ecNumber>
    </recommendedName>
</protein>
<evidence type="ECO:0000256" key="3">
    <source>
        <dbReference type="ARBA" id="ARBA00022576"/>
    </source>
</evidence>
<evidence type="ECO:0000256" key="1">
    <source>
        <dbReference type="ARBA" id="ARBA00001933"/>
    </source>
</evidence>
<dbReference type="PANTHER" id="PTHR46383">
    <property type="entry name" value="ASPARTATE AMINOTRANSFERASE"/>
    <property type="match status" value="1"/>
</dbReference>
<evidence type="ECO:0000256" key="2">
    <source>
        <dbReference type="ARBA" id="ARBA00007441"/>
    </source>
</evidence>
<dbReference type="EMBL" id="MSCT01000020">
    <property type="protein sequence ID" value="OLF51763.1"/>
    <property type="molecule type" value="Genomic_DNA"/>
</dbReference>
<dbReference type="Pfam" id="PF00155">
    <property type="entry name" value="Aminotran_1_2"/>
    <property type="match status" value="1"/>
</dbReference>
<dbReference type="PANTHER" id="PTHR46383:SF1">
    <property type="entry name" value="ASPARTATE AMINOTRANSFERASE"/>
    <property type="match status" value="1"/>
</dbReference>
<dbReference type="InterPro" id="IPR015424">
    <property type="entry name" value="PyrdxlP-dep_Trfase"/>
</dbReference>
<dbReference type="InterPro" id="IPR004838">
    <property type="entry name" value="NHTrfase_class1_PyrdxlP-BS"/>
</dbReference>
<dbReference type="Gene3D" id="3.40.640.10">
    <property type="entry name" value="Type I PLP-dependent aspartate aminotransferase-like (Major domain)"/>
    <property type="match status" value="1"/>
</dbReference>
<evidence type="ECO:0000256" key="6">
    <source>
        <dbReference type="RuleBase" id="RU000481"/>
    </source>
</evidence>
<dbReference type="PROSITE" id="PS00105">
    <property type="entry name" value="AA_TRANSFER_CLASS_1"/>
    <property type="match status" value="1"/>
</dbReference>
<dbReference type="Proteomes" id="UP000185578">
    <property type="component" value="Unassembled WGS sequence"/>
</dbReference>
<comment type="similarity">
    <text evidence="2 6">Belongs to the class-I pyridoxal-phosphate-dependent aminotransferase family.</text>
</comment>
<dbReference type="InterPro" id="IPR050596">
    <property type="entry name" value="AspAT/PAT-like"/>
</dbReference>
<comment type="caution">
    <text evidence="8">The sequence shown here is derived from an EMBL/GenBank/DDBJ whole genome shotgun (WGS) entry which is preliminary data.</text>
</comment>
<dbReference type="Gene3D" id="3.90.1150.10">
    <property type="entry name" value="Aspartate Aminotransferase, domain 1"/>
    <property type="match status" value="1"/>
</dbReference>
<keyword evidence="5" id="KW-0663">Pyridoxal phosphate</keyword>
<keyword evidence="4 6" id="KW-0808">Transferase</keyword>
<dbReference type="EC" id="2.6.1.-" evidence="6"/>
<organism evidence="8 9">
    <name type="scientific">Pseudomonas chlororaphis</name>
    <dbReference type="NCBI Taxonomy" id="587753"/>
    <lineage>
        <taxon>Bacteria</taxon>
        <taxon>Pseudomonadati</taxon>
        <taxon>Pseudomonadota</taxon>
        <taxon>Gammaproteobacteria</taxon>
        <taxon>Pseudomonadales</taxon>
        <taxon>Pseudomonadaceae</taxon>
        <taxon>Pseudomonas</taxon>
    </lineage>
</organism>
<dbReference type="PRINTS" id="PR00753">
    <property type="entry name" value="ACCSYNTHASE"/>
</dbReference>
<dbReference type="FunFam" id="3.40.640.10:FF:000033">
    <property type="entry name" value="Aspartate aminotransferase"/>
    <property type="match status" value="1"/>
</dbReference>
<dbReference type="CDD" id="cd00609">
    <property type="entry name" value="AAT_like"/>
    <property type="match status" value="1"/>
</dbReference>
<evidence type="ECO:0000256" key="4">
    <source>
        <dbReference type="ARBA" id="ARBA00022679"/>
    </source>
</evidence>
<sequence length="391" mass="42485">MRQHAFSKRIANLELSETYAILDMVRSLREQGEDIVDLGGGEPDFRTPEHVVDAAVEALSDGDTHYTPSRGTKALLDAVAHKYKTEHALDLAADKNIIITPSAKHALFIALMTLLDEGDEIIIPTPSWVSYKAMAAMAGATVKAVPLDGRNGFLLEPQVLEQAITPRTKAILINNPNNPTGRVLTREEVEGVVQVALKHGLYIISDEIYERVIYGQARHISIASIAGAEDITVTISGFSKAYAMTGWRLGYVVAAEPIANEMLKVHQHTVGCAGSFIQRGGIAALKGCQQRIADMVTAYQRRRDRLIDGLEKIPGIQCIAPEGALYIFASIADLGFENSLSFTRWLLSTAKVAVTPGTAFGEGGEGYIRLSFAGSDEAIDEAVKRFHHAFQ</sequence>
<accession>A0A1Q8EIY3</accession>
<dbReference type="InterPro" id="IPR015422">
    <property type="entry name" value="PyrdxlP-dep_Trfase_small"/>
</dbReference>
<dbReference type="AlphaFoldDB" id="A0A1Q8EIY3"/>
<evidence type="ECO:0000313" key="8">
    <source>
        <dbReference type="EMBL" id="OLF51763.1"/>
    </source>
</evidence>
<keyword evidence="3 6" id="KW-0032">Aminotransferase</keyword>
<proteinExistence type="inferred from homology"/>
<dbReference type="InterPro" id="IPR015421">
    <property type="entry name" value="PyrdxlP-dep_Trfase_major"/>
</dbReference>
<comment type="cofactor">
    <cofactor evidence="1 6">
        <name>pyridoxal 5'-phosphate</name>
        <dbReference type="ChEBI" id="CHEBI:597326"/>
    </cofactor>
</comment>
<name>A0A1Q8EIY3_9PSED</name>
<dbReference type="GO" id="GO:0008483">
    <property type="term" value="F:transaminase activity"/>
    <property type="evidence" value="ECO:0007669"/>
    <property type="project" value="UniProtKB-KW"/>
</dbReference>
<evidence type="ECO:0000313" key="9">
    <source>
        <dbReference type="Proteomes" id="UP000185578"/>
    </source>
</evidence>
<dbReference type="GO" id="GO:0030170">
    <property type="term" value="F:pyridoxal phosphate binding"/>
    <property type="evidence" value="ECO:0007669"/>
    <property type="project" value="InterPro"/>
</dbReference>
<feature type="domain" description="Aminotransferase class I/classII large" evidence="7">
    <location>
        <begin position="34"/>
        <end position="386"/>
    </location>
</feature>